<dbReference type="EMBL" id="AWVH01000024">
    <property type="protein sequence ID" value="ERJ93546.1"/>
    <property type="molecule type" value="Genomic_DNA"/>
</dbReference>
<dbReference type="PROSITE" id="PS51257">
    <property type="entry name" value="PROKAR_LIPOPROTEIN"/>
    <property type="match status" value="1"/>
</dbReference>
<organism evidence="1 2">
    <name type="scientific">Treponema lecithinolyticum ATCC 700332</name>
    <dbReference type="NCBI Taxonomy" id="1321815"/>
    <lineage>
        <taxon>Bacteria</taxon>
        <taxon>Pseudomonadati</taxon>
        <taxon>Spirochaetota</taxon>
        <taxon>Spirochaetia</taxon>
        <taxon>Spirochaetales</taxon>
        <taxon>Treponemataceae</taxon>
        <taxon>Treponema</taxon>
    </lineage>
</organism>
<evidence type="ECO:0000313" key="2">
    <source>
        <dbReference type="Proteomes" id="UP000016649"/>
    </source>
</evidence>
<accession>A0ABN0NZV7</accession>
<keyword evidence="2" id="KW-1185">Reference proteome</keyword>
<reference evidence="1 2" key="1">
    <citation type="submission" date="2013-08" db="EMBL/GenBank/DDBJ databases">
        <authorList>
            <person name="Weinstock G."/>
            <person name="Sodergren E."/>
            <person name="Wylie T."/>
            <person name="Fulton L."/>
            <person name="Fulton R."/>
            <person name="Fronick C."/>
            <person name="O'Laughlin M."/>
            <person name="Godfrey J."/>
            <person name="Miner T."/>
            <person name="Herter B."/>
            <person name="Appelbaum E."/>
            <person name="Cordes M."/>
            <person name="Lek S."/>
            <person name="Wollam A."/>
            <person name="Pepin K.H."/>
            <person name="Palsikar V.B."/>
            <person name="Mitreva M."/>
            <person name="Wilson R.K."/>
        </authorList>
    </citation>
    <scope>NUCLEOTIDE SEQUENCE [LARGE SCALE GENOMIC DNA]</scope>
    <source>
        <strain evidence="1 2">ATCC 700332</strain>
    </source>
</reference>
<dbReference type="RefSeq" id="WP_021687053.1">
    <property type="nucleotide sequence ID" value="NZ_KI260564.1"/>
</dbReference>
<dbReference type="Gene3D" id="2.60.120.260">
    <property type="entry name" value="Galactose-binding domain-like"/>
    <property type="match status" value="1"/>
</dbReference>
<proteinExistence type="predicted"/>
<name>A0ABN0NZV7_TRELE</name>
<evidence type="ECO:0000313" key="1">
    <source>
        <dbReference type="EMBL" id="ERJ93546.1"/>
    </source>
</evidence>
<comment type="caution">
    <text evidence="1">The sequence shown here is derived from an EMBL/GenBank/DDBJ whole genome shotgun (WGS) entry which is preliminary data.</text>
</comment>
<gene>
    <name evidence="1" type="ORF">HMPREF9193_00835</name>
</gene>
<protein>
    <recommendedName>
        <fullName evidence="3">F5/8 type C domain protein</fullName>
    </recommendedName>
</protein>
<sequence length="729" mass="80878">MNGSKEKQVRAVVWWQRLGLIAALCLLLGSCSQQISNDTEMPGGISDGKLITAEADVFGRAPVARVEGFTNNGDAAVLTKMLNNRGKDTSLTFKPANSMVTHTNGLPTGVEPTWLIIDLKDEYDVSLIRAEFDNHIMVSFESDQTNVKKVANFIKIDLSTSANAATDPASADWITVADKASLRSERGYIRYEFASRRARYVRLTFWQYSGKAQGTLGDWNADHFVDHGNITVKECTVCADTATTPKPQTPGGASSPHQLANFGDLHRSQQIVIDRGFPLLGWVPSDNYARGPLMKDAFEYSGPLFYDKSVTENGKNWIKNVDYLKYHPDALWGIAKAPAGQNGAGGMTTYDFIHADLKPFVKNAVDFCFGDEGPWSSSEDAAFAAWFNWSKANYPAVLVHSNQYPGQLQEYQVRSYVQNAQPDMLTWDNYYPDLSRHDDKQKNAVIWLLTNSSWNSQWLMYRKYALKGVDGTGTKPFIFGQYLDTYWQDQPESIKNLIANLSIVSGAKWLNFFRLDTQFDMGLQWDKNGAPTAHMKEWNAVIRTIRGIEKHILRLTNDYLAVKTGSLNSEAWRLDGEWAVSTFENPAATAKNAEYGIKAVSVASLSSVHGGGTADVVLGYFKKLPGINESEITAHFAGATDPKCFMVLNGLIAGQAAEYPGFNYGGKEPGRCENTKQKITLTFESTHPAKLMRVNKMSGAVEDITSSIRNDTLEIILGGGLSELYFWKD</sequence>
<evidence type="ECO:0008006" key="3">
    <source>
        <dbReference type="Google" id="ProtNLM"/>
    </source>
</evidence>
<dbReference type="Proteomes" id="UP000016649">
    <property type="component" value="Unassembled WGS sequence"/>
</dbReference>